<evidence type="ECO:0000313" key="7">
    <source>
        <dbReference type="Proteomes" id="UP001449795"/>
    </source>
</evidence>
<keyword evidence="3" id="KW-0238">DNA-binding</keyword>
<dbReference type="Pfam" id="PF03466">
    <property type="entry name" value="LysR_substrate"/>
    <property type="match status" value="1"/>
</dbReference>
<feature type="domain" description="HTH lysR-type" evidence="5">
    <location>
        <begin position="25"/>
        <end position="72"/>
    </location>
</feature>
<keyword evidence="7" id="KW-1185">Reference proteome</keyword>
<proteinExistence type="inferred from homology"/>
<gene>
    <name evidence="6" type="ORF">AAC691_08430</name>
</gene>
<dbReference type="Gene3D" id="1.10.10.10">
    <property type="entry name" value="Winged helix-like DNA-binding domain superfamily/Winged helix DNA-binding domain"/>
    <property type="match status" value="1"/>
</dbReference>
<dbReference type="PANTHER" id="PTHR30346">
    <property type="entry name" value="TRANSCRIPTIONAL DUAL REGULATOR HCAR-RELATED"/>
    <property type="match status" value="1"/>
</dbReference>
<name>A0ABZ3D9E0_9PROT</name>
<dbReference type="PRINTS" id="PR00039">
    <property type="entry name" value="HTHLYSR"/>
</dbReference>
<dbReference type="SUPFAM" id="SSF46785">
    <property type="entry name" value="Winged helix' DNA-binding domain"/>
    <property type="match status" value="1"/>
</dbReference>
<evidence type="ECO:0000313" key="6">
    <source>
        <dbReference type="EMBL" id="XAE44438.1"/>
    </source>
</evidence>
<dbReference type="EMBL" id="CP152276">
    <property type="protein sequence ID" value="XAE44438.1"/>
    <property type="molecule type" value="Genomic_DNA"/>
</dbReference>
<evidence type="ECO:0000256" key="4">
    <source>
        <dbReference type="ARBA" id="ARBA00023163"/>
    </source>
</evidence>
<dbReference type="RefSeq" id="WP_342629694.1">
    <property type="nucleotide sequence ID" value="NZ_CP152276.1"/>
</dbReference>
<evidence type="ECO:0000256" key="1">
    <source>
        <dbReference type="ARBA" id="ARBA00009437"/>
    </source>
</evidence>
<accession>A0ABZ3D9E0</accession>
<protein>
    <submittedName>
        <fullName evidence="6">LysR family transcriptional regulator</fullName>
    </submittedName>
</protein>
<dbReference type="InterPro" id="IPR036388">
    <property type="entry name" value="WH-like_DNA-bd_sf"/>
</dbReference>
<dbReference type="CDD" id="cd08414">
    <property type="entry name" value="PBP2_LTTR_aromatics_like"/>
    <property type="match status" value="1"/>
</dbReference>
<dbReference type="InterPro" id="IPR000847">
    <property type="entry name" value="LysR_HTH_N"/>
</dbReference>
<keyword evidence="4" id="KW-0804">Transcription</keyword>
<dbReference type="SUPFAM" id="SSF53850">
    <property type="entry name" value="Periplasmic binding protein-like II"/>
    <property type="match status" value="1"/>
</dbReference>
<keyword evidence="2" id="KW-0805">Transcription regulation</keyword>
<dbReference type="Gene3D" id="3.40.190.10">
    <property type="entry name" value="Periplasmic binding protein-like II"/>
    <property type="match status" value="2"/>
</dbReference>
<comment type="similarity">
    <text evidence="1">Belongs to the LysR transcriptional regulatory family.</text>
</comment>
<sequence>MIDQSTLYKYLASGRLSLISLTQALVVSEQLSFHKAGDTLGIAQSAISSRIAALEETIGFPLFERQKGVRMTPRGRVFLEFVTEAVNLIGKSLDVADTAIEVRRAAVRIGLQSSFATDPADEILRRVDSALPEIRLICKEIDNSDFTRCVRRRKLDIVFVPCGAITERFAHDLLDAMPLWEEQVIVALRADDPLAAASHLSWRDLVDRKFLVRSHGIGPHLMERALPLVRQSGEPRKIEHLHVGRDTLLTEVVRRRAIALTTEATRGLTLRGLTFRPIGETPLMITFCALWSRQNINPSLRSLLKIIRELSEAYRNSKPDGTI</sequence>
<evidence type="ECO:0000256" key="3">
    <source>
        <dbReference type="ARBA" id="ARBA00023125"/>
    </source>
</evidence>
<dbReference type="InterPro" id="IPR005119">
    <property type="entry name" value="LysR_subst-bd"/>
</dbReference>
<dbReference type="PANTHER" id="PTHR30346:SF0">
    <property type="entry name" value="HCA OPERON TRANSCRIPTIONAL ACTIVATOR HCAR"/>
    <property type="match status" value="1"/>
</dbReference>
<reference evidence="6 7" key="1">
    <citation type="submission" date="2024-04" db="EMBL/GenBank/DDBJ databases">
        <title>Complete genome sequence of Nguyenibacter vanlangesis HBCM-1154, a strain capable of nitrogen fixation, IAA production, and phosphorus solubilization isolated from sugarcane soil.</title>
        <authorList>
            <person name="MY HANH P."/>
        </authorList>
    </citation>
    <scope>NUCLEOTIDE SEQUENCE [LARGE SCALE GENOMIC DNA]</scope>
    <source>
        <strain evidence="6 7">HBCM 1154</strain>
    </source>
</reference>
<dbReference type="Pfam" id="PF00126">
    <property type="entry name" value="HTH_1"/>
    <property type="match status" value="1"/>
</dbReference>
<evidence type="ECO:0000256" key="2">
    <source>
        <dbReference type="ARBA" id="ARBA00023015"/>
    </source>
</evidence>
<evidence type="ECO:0000259" key="5">
    <source>
        <dbReference type="PROSITE" id="PS50931"/>
    </source>
</evidence>
<dbReference type="InterPro" id="IPR036390">
    <property type="entry name" value="WH_DNA-bd_sf"/>
</dbReference>
<dbReference type="Proteomes" id="UP001449795">
    <property type="component" value="Chromosome"/>
</dbReference>
<dbReference type="PROSITE" id="PS50931">
    <property type="entry name" value="HTH_LYSR"/>
    <property type="match status" value="1"/>
</dbReference>
<organism evidence="6 7">
    <name type="scientific">Nguyenibacter vanlangensis</name>
    <dbReference type="NCBI Taxonomy" id="1216886"/>
    <lineage>
        <taxon>Bacteria</taxon>
        <taxon>Pseudomonadati</taxon>
        <taxon>Pseudomonadota</taxon>
        <taxon>Alphaproteobacteria</taxon>
        <taxon>Acetobacterales</taxon>
        <taxon>Acetobacteraceae</taxon>
        <taxon>Nguyenibacter</taxon>
    </lineage>
</organism>